<evidence type="ECO:0000256" key="2">
    <source>
        <dbReference type="ARBA" id="ARBA00022598"/>
    </source>
</evidence>
<comment type="caution">
    <text evidence="5">The sequence shown here is derived from an EMBL/GenBank/DDBJ whole genome shotgun (WGS) entry which is preliminary data.</text>
</comment>
<dbReference type="InterPro" id="IPR042099">
    <property type="entry name" value="ANL_N_sf"/>
</dbReference>
<gene>
    <name evidence="5" type="ORF">BK660_03525</name>
</gene>
<dbReference type="PANTHER" id="PTHR43201">
    <property type="entry name" value="ACYL-COA SYNTHETASE"/>
    <property type="match status" value="1"/>
</dbReference>
<feature type="domain" description="AMP-binding enzyme C-terminal" evidence="4">
    <location>
        <begin position="417"/>
        <end position="492"/>
    </location>
</feature>
<dbReference type="RefSeq" id="WP_123432122.1">
    <property type="nucleotide sequence ID" value="NZ_MOBK01000001.1"/>
</dbReference>
<dbReference type="Gene3D" id="3.40.50.12780">
    <property type="entry name" value="N-terminal domain of ligase-like"/>
    <property type="match status" value="1"/>
</dbReference>
<reference evidence="5 6" key="1">
    <citation type="submission" date="2016-10" db="EMBL/GenBank/DDBJ databases">
        <title>Comparative genome analysis of multiple Pseudomonas spp. focuses on biocontrol and plant growth promoting traits.</title>
        <authorList>
            <person name="Tao X.-Y."/>
            <person name="Taylor C.G."/>
        </authorList>
    </citation>
    <scope>NUCLEOTIDE SEQUENCE [LARGE SCALE GENOMIC DNA]</scope>
    <source>
        <strain evidence="5 6">38D7</strain>
    </source>
</reference>
<dbReference type="Gene3D" id="3.30.300.30">
    <property type="match status" value="1"/>
</dbReference>
<dbReference type="Proteomes" id="UP000285636">
    <property type="component" value="Unassembled WGS sequence"/>
</dbReference>
<evidence type="ECO:0000259" key="3">
    <source>
        <dbReference type="Pfam" id="PF00501"/>
    </source>
</evidence>
<evidence type="ECO:0000256" key="1">
    <source>
        <dbReference type="ARBA" id="ARBA00006432"/>
    </source>
</evidence>
<dbReference type="FunFam" id="3.30.300.30:FF:000008">
    <property type="entry name" value="2,3-dihydroxybenzoate-AMP ligase"/>
    <property type="match status" value="1"/>
</dbReference>
<feature type="domain" description="AMP-dependent synthetase/ligase" evidence="3">
    <location>
        <begin position="8"/>
        <end position="367"/>
    </location>
</feature>
<dbReference type="InterPro" id="IPR045851">
    <property type="entry name" value="AMP-bd_C_sf"/>
</dbReference>
<evidence type="ECO:0000259" key="4">
    <source>
        <dbReference type="Pfam" id="PF13193"/>
    </source>
</evidence>
<dbReference type="SUPFAM" id="SSF56801">
    <property type="entry name" value="Acetyl-CoA synthetase-like"/>
    <property type="match status" value="1"/>
</dbReference>
<sequence length="509" mass="55339">MEMITDHFDAGANRHPDNVCLQGTGFSLTYAEVQADSHAIGHALSLLNLSSSHVGVLAPNHPLSFVAMLGALRAGATFIPLNARDSIDSLIWFMSFTRLSVLVLHSQYFEHAERIRAGVPTLTTVIGLDEPIAGLSIAGWCREHTGQRCTVRKSLDDTALIKSSGGTTGRPKAIMQSHRALLACYRISNQFMPPTKSPAHLVVAPLTHAAGATAMALSTFGTRNVIAPSADPAAVLETIERERITHLFLPPTLIYRLLSHPDARTRDCSSLEYVIYGAAPMSVDKLREGIALWGPVFVQCYGQSEVPGVITVLTREDHMRDGKHLGSAGRPTGACEVALMDEEGRIVEPGERGEIVARGELVAPGYYDNPQANEEARRFGWHHTGDIGVFDEGGYLYIVDRTKDMIISGGFNIYPSEIEQVIWAHPAVMDCAVVGLPDADWGEKVIAVIELKAGASATSEEFIDLCREKLGSLKTPKQVLFWESLPRSPVGKVLKKDVRAQLIPQEPQA</sequence>
<proteinExistence type="inferred from homology"/>
<protein>
    <recommendedName>
        <fullName evidence="7">O-succinylbenzoate--CoA ligase</fullName>
    </recommendedName>
</protein>
<dbReference type="Pfam" id="PF00501">
    <property type="entry name" value="AMP-binding"/>
    <property type="match status" value="1"/>
</dbReference>
<accession>A0A423IH39</accession>
<evidence type="ECO:0008006" key="7">
    <source>
        <dbReference type="Google" id="ProtNLM"/>
    </source>
</evidence>
<dbReference type="InterPro" id="IPR025110">
    <property type="entry name" value="AMP-bd_C"/>
</dbReference>
<dbReference type="EMBL" id="MOBK01000001">
    <property type="protein sequence ID" value="RON24748.1"/>
    <property type="molecule type" value="Genomic_DNA"/>
</dbReference>
<evidence type="ECO:0000313" key="6">
    <source>
        <dbReference type="Proteomes" id="UP000285636"/>
    </source>
</evidence>
<comment type="similarity">
    <text evidence="1">Belongs to the ATP-dependent AMP-binding enzyme family.</text>
</comment>
<keyword evidence="2" id="KW-0436">Ligase</keyword>
<dbReference type="InterPro" id="IPR000873">
    <property type="entry name" value="AMP-dep_synth/lig_dom"/>
</dbReference>
<dbReference type="GO" id="GO:0006631">
    <property type="term" value="P:fatty acid metabolic process"/>
    <property type="evidence" value="ECO:0007669"/>
    <property type="project" value="TreeGrafter"/>
</dbReference>
<dbReference type="GO" id="GO:0031956">
    <property type="term" value="F:medium-chain fatty acid-CoA ligase activity"/>
    <property type="evidence" value="ECO:0007669"/>
    <property type="project" value="TreeGrafter"/>
</dbReference>
<dbReference type="AlphaFoldDB" id="A0A423IH39"/>
<dbReference type="Pfam" id="PF13193">
    <property type="entry name" value="AMP-binding_C"/>
    <property type="match status" value="1"/>
</dbReference>
<evidence type="ECO:0000313" key="5">
    <source>
        <dbReference type="EMBL" id="RON24748.1"/>
    </source>
</evidence>
<organism evidence="5 6">
    <name type="scientific">Pseudomonas brassicacearum</name>
    <dbReference type="NCBI Taxonomy" id="930166"/>
    <lineage>
        <taxon>Bacteria</taxon>
        <taxon>Pseudomonadati</taxon>
        <taxon>Pseudomonadota</taxon>
        <taxon>Gammaproteobacteria</taxon>
        <taxon>Pseudomonadales</taxon>
        <taxon>Pseudomonadaceae</taxon>
        <taxon>Pseudomonas</taxon>
    </lineage>
</organism>
<dbReference type="PANTHER" id="PTHR43201:SF5">
    <property type="entry name" value="MEDIUM-CHAIN ACYL-COA LIGASE ACSF2, MITOCHONDRIAL"/>
    <property type="match status" value="1"/>
</dbReference>
<name>A0A423IH39_9PSED</name>